<keyword evidence="4" id="KW-0732">Signal</keyword>
<comment type="subcellular location">
    <subcellularLocation>
        <location evidence="1">Secreted</location>
    </subcellularLocation>
</comment>
<comment type="similarity">
    <text evidence="2">Belongs to the PBP/GOBP family.</text>
</comment>
<keyword evidence="7" id="KW-1185">Reference proteome</keyword>
<reference evidence="6" key="1">
    <citation type="journal article" date="2023" name="Insect Mol. Biol.">
        <title>Genome sequencing provides insights into the evolution of gene families encoding plant cell wall-degrading enzymes in longhorned beetles.</title>
        <authorList>
            <person name="Shin N.R."/>
            <person name="Okamura Y."/>
            <person name="Kirsch R."/>
            <person name="Pauchet Y."/>
        </authorList>
    </citation>
    <scope>NUCLEOTIDE SEQUENCE</scope>
    <source>
        <strain evidence="6">MMC_N1</strain>
    </source>
</reference>
<dbReference type="Pfam" id="PF01395">
    <property type="entry name" value="PBP_GOBP"/>
    <property type="match status" value="1"/>
</dbReference>
<evidence type="ECO:0000256" key="1">
    <source>
        <dbReference type="ARBA" id="ARBA00004613"/>
    </source>
</evidence>
<dbReference type="PANTHER" id="PTHR11857">
    <property type="entry name" value="ODORANT BINDING PROTEIN-RELATED"/>
    <property type="match status" value="1"/>
</dbReference>
<organism evidence="6 7">
    <name type="scientific">Molorchus minor</name>
    <dbReference type="NCBI Taxonomy" id="1323400"/>
    <lineage>
        <taxon>Eukaryota</taxon>
        <taxon>Metazoa</taxon>
        <taxon>Ecdysozoa</taxon>
        <taxon>Arthropoda</taxon>
        <taxon>Hexapoda</taxon>
        <taxon>Insecta</taxon>
        <taxon>Pterygota</taxon>
        <taxon>Neoptera</taxon>
        <taxon>Endopterygota</taxon>
        <taxon>Coleoptera</taxon>
        <taxon>Polyphaga</taxon>
        <taxon>Cucujiformia</taxon>
        <taxon>Chrysomeloidea</taxon>
        <taxon>Cerambycidae</taxon>
        <taxon>Lamiinae</taxon>
        <taxon>Monochamini</taxon>
        <taxon>Molorchus</taxon>
    </lineage>
</organism>
<evidence type="ECO:0000256" key="4">
    <source>
        <dbReference type="ARBA" id="ARBA00022729"/>
    </source>
</evidence>
<dbReference type="PANTHER" id="PTHR11857:SF43">
    <property type="entry name" value="GEO07291P1-RELATED"/>
    <property type="match status" value="1"/>
</dbReference>
<protein>
    <submittedName>
        <fullName evidence="6">Uncharacterized protein</fullName>
    </submittedName>
</protein>
<sequence>MLYQNELKSPPGGNSNNNNSRVGSRMVKATAELTIEQLKKLATYRKECMAETGVKEEVVRSASRGVIADDPKLNEHLLCVFKKAGFSDGAGQIQKEVIKQKLTDVIRDADLAESLVNSCVLQMETPQLTSLESYRCFYEKTNIPVV</sequence>
<evidence type="ECO:0000313" key="7">
    <source>
        <dbReference type="Proteomes" id="UP001162164"/>
    </source>
</evidence>
<dbReference type="InterPro" id="IPR006170">
    <property type="entry name" value="PBP/GOBP"/>
</dbReference>
<evidence type="ECO:0000313" key="6">
    <source>
        <dbReference type="EMBL" id="KAJ8980116.1"/>
    </source>
</evidence>
<dbReference type="CDD" id="cd23992">
    <property type="entry name" value="PBP_GOBP"/>
    <property type="match status" value="1"/>
</dbReference>
<comment type="caution">
    <text evidence="6">The sequence shown here is derived from an EMBL/GenBank/DDBJ whole genome shotgun (WGS) entry which is preliminary data.</text>
</comment>
<gene>
    <name evidence="6" type="ORF">NQ317_010902</name>
</gene>
<dbReference type="Proteomes" id="UP001162164">
    <property type="component" value="Unassembled WGS sequence"/>
</dbReference>
<accession>A0ABQ9JPI1</accession>
<dbReference type="InterPro" id="IPR036728">
    <property type="entry name" value="PBP_GOBP_sf"/>
</dbReference>
<dbReference type="SMART" id="SM00708">
    <property type="entry name" value="PhBP"/>
    <property type="match status" value="1"/>
</dbReference>
<name>A0ABQ9JPI1_9CUCU</name>
<dbReference type="Gene3D" id="1.10.238.20">
    <property type="entry name" value="Pheromone/general odorant binding protein domain"/>
    <property type="match status" value="1"/>
</dbReference>
<evidence type="ECO:0000256" key="3">
    <source>
        <dbReference type="ARBA" id="ARBA00022525"/>
    </source>
</evidence>
<dbReference type="SUPFAM" id="SSF47565">
    <property type="entry name" value="Insect pheromone/odorant-binding proteins"/>
    <property type="match status" value="1"/>
</dbReference>
<evidence type="ECO:0000256" key="2">
    <source>
        <dbReference type="ARBA" id="ARBA00008098"/>
    </source>
</evidence>
<feature type="region of interest" description="Disordered" evidence="5">
    <location>
        <begin position="1"/>
        <end position="22"/>
    </location>
</feature>
<feature type="compositionally biased region" description="Low complexity" evidence="5">
    <location>
        <begin position="9"/>
        <end position="20"/>
    </location>
</feature>
<proteinExistence type="inferred from homology"/>
<evidence type="ECO:0000256" key="5">
    <source>
        <dbReference type="SAM" id="MobiDB-lite"/>
    </source>
</evidence>
<keyword evidence="3" id="KW-0964">Secreted</keyword>
<dbReference type="EMBL" id="JAPWTJ010000287">
    <property type="protein sequence ID" value="KAJ8980116.1"/>
    <property type="molecule type" value="Genomic_DNA"/>
</dbReference>